<organism evidence="10 11">
    <name type="scientific">Methylacidiphilum kamchatkense Kam1</name>
    <dbReference type="NCBI Taxonomy" id="1202785"/>
    <lineage>
        <taxon>Bacteria</taxon>
        <taxon>Pseudomonadati</taxon>
        <taxon>Verrucomicrobiota</taxon>
        <taxon>Methylacidiphilae</taxon>
        <taxon>Methylacidiphilales</taxon>
        <taxon>Methylacidiphilaceae</taxon>
        <taxon>Methylacidiphilum (ex Ratnadevi et al. 2023)</taxon>
    </lineage>
</organism>
<dbReference type="EC" id="2.8.1.7" evidence="10"/>
<keyword evidence="4" id="KW-0479">Metal-binding</keyword>
<evidence type="ECO:0000256" key="1">
    <source>
        <dbReference type="ARBA" id="ARBA00001933"/>
    </source>
</evidence>
<dbReference type="EMBL" id="CP037899">
    <property type="protein sequence ID" value="QDQ42427.1"/>
    <property type="molecule type" value="Genomic_DNA"/>
</dbReference>
<name>A0A516TMG0_9BACT</name>
<protein>
    <submittedName>
        <fullName evidence="10">Cysteine desulfurase</fullName>
        <ecNumber evidence="10">2.8.1.7</ecNumber>
    </submittedName>
</protein>
<dbReference type="InterPro" id="IPR015422">
    <property type="entry name" value="PyrdxlP-dep_Trfase_small"/>
</dbReference>
<evidence type="ECO:0000256" key="4">
    <source>
        <dbReference type="ARBA" id="ARBA00022723"/>
    </source>
</evidence>
<dbReference type="AlphaFoldDB" id="A0A516TMG0"/>
<dbReference type="InterPro" id="IPR015421">
    <property type="entry name" value="PyrdxlP-dep_Trfase_major"/>
</dbReference>
<dbReference type="InterPro" id="IPR016454">
    <property type="entry name" value="Cysteine_dSase"/>
</dbReference>
<dbReference type="KEGG" id="mkc:kam1_1199"/>
<dbReference type="GO" id="GO:0051536">
    <property type="term" value="F:iron-sulfur cluster binding"/>
    <property type="evidence" value="ECO:0007669"/>
    <property type="project" value="UniProtKB-KW"/>
</dbReference>
<reference evidence="11" key="1">
    <citation type="submission" date="2019-03" db="EMBL/GenBank/DDBJ databases">
        <title>Complete genome of Methylacidiphilum kamchatkense Kam1.</title>
        <authorList>
            <person name="Kruse T."/>
            <person name="Murarilal Ratnadevi C."/>
            <person name="Erikstad H.-A."/>
            <person name="Birkeland N.-K."/>
        </authorList>
    </citation>
    <scope>NUCLEOTIDE SEQUENCE [LARGE SCALE GENOMIC DNA]</scope>
    <source>
        <strain evidence="11">kam1</strain>
    </source>
</reference>
<evidence type="ECO:0000256" key="5">
    <source>
        <dbReference type="ARBA" id="ARBA00022898"/>
    </source>
</evidence>
<comment type="catalytic activity">
    <reaction evidence="8">
        <text>(sulfur carrier)-H + L-cysteine = (sulfur carrier)-SH + L-alanine</text>
        <dbReference type="Rhea" id="RHEA:43892"/>
        <dbReference type="Rhea" id="RHEA-COMP:14737"/>
        <dbReference type="Rhea" id="RHEA-COMP:14739"/>
        <dbReference type="ChEBI" id="CHEBI:29917"/>
        <dbReference type="ChEBI" id="CHEBI:35235"/>
        <dbReference type="ChEBI" id="CHEBI:57972"/>
        <dbReference type="ChEBI" id="CHEBI:64428"/>
        <dbReference type="EC" id="2.8.1.7"/>
    </reaction>
</comment>
<dbReference type="Pfam" id="PF00266">
    <property type="entry name" value="Aminotran_5"/>
    <property type="match status" value="1"/>
</dbReference>
<dbReference type="SUPFAM" id="SSF53383">
    <property type="entry name" value="PLP-dependent transferases"/>
    <property type="match status" value="1"/>
</dbReference>
<gene>
    <name evidence="10" type="ORF">kam1_1199</name>
</gene>
<feature type="domain" description="Aminotransferase class V" evidence="9">
    <location>
        <begin position="9"/>
        <end position="372"/>
    </location>
</feature>
<evidence type="ECO:0000256" key="2">
    <source>
        <dbReference type="ARBA" id="ARBA00006490"/>
    </source>
</evidence>
<dbReference type="Gene3D" id="3.90.1150.10">
    <property type="entry name" value="Aspartate Aminotransferase, domain 1"/>
    <property type="match status" value="1"/>
</dbReference>
<dbReference type="Gene3D" id="3.40.640.10">
    <property type="entry name" value="Type I PLP-dependent aspartate aminotransferase-like (Major domain)"/>
    <property type="match status" value="1"/>
</dbReference>
<dbReference type="PANTHER" id="PTHR11601">
    <property type="entry name" value="CYSTEINE DESULFURYLASE FAMILY MEMBER"/>
    <property type="match status" value="1"/>
</dbReference>
<dbReference type="InterPro" id="IPR015424">
    <property type="entry name" value="PyrdxlP-dep_Trfase"/>
</dbReference>
<dbReference type="InterPro" id="IPR000192">
    <property type="entry name" value="Aminotrans_V_dom"/>
</dbReference>
<comment type="similarity">
    <text evidence="2">Belongs to the class-V pyridoxal-phosphate-dependent aminotransferase family. NifS/IscS subfamily.</text>
</comment>
<evidence type="ECO:0000256" key="8">
    <source>
        <dbReference type="ARBA" id="ARBA00050776"/>
    </source>
</evidence>
<evidence type="ECO:0000313" key="10">
    <source>
        <dbReference type="EMBL" id="QDQ42427.1"/>
    </source>
</evidence>
<dbReference type="RefSeq" id="WP_143958306.1">
    <property type="nucleotide sequence ID" value="NZ_CP037899.1"/>
</dbReference>
<dbReference type="Proteomes" id="UP000315925">
    <property type="component" value="Chromosome"/>
</dbReference>
<dbReference type="GO" id="GO:0046872">
    <property type="term" value="F:metal ion binding"/>
    <property type="evidence" value="ECO:0007669"/>
    <property type="project" value="UniProtKB-KW"/>
</dbReference>
<comment type="cofactor">
    <cofactor evidence="1">
        <name>pyridoxal 5'-phosphate</name>
        <dbReference type="ChEBI" id="CHEBI:597326"/>
    </cofactor>
</comment>
<dbReference type="PIRSF" id="PIRSF005572">
    <property type="entry name" value="NifS"/>
    <property type="match status" value="1"/>
</dbReference>
<evidence type="ECO:0000256" key="6">
    <source>
        <dbReference type="ARBA" id="ARBA00023004"/>
    </source>
</evidence>
<dbReference type="PANTHER" id="PTHR11601:SF34">
    <property type="entry name" value="CYSTEINE DESULFURASE"/>
    <property type="match status" value="1"/>
</dbReference>
<keyword evidence="6" id="KW-0408">Iron</keyword>
<evidence type="ECO:0000259" key="9">
    <source>
        <dbReference type="Pfam" id="PF00266"/>
    </source>
</evidence>
<accession>A0A516TMG0</accession>
<keyword evidence="7" id="KW-0411">Iron-sulfur</keyword>
<proteinExistence type="inferred from homology"/>
<keyword evidence="5" id="KW-0663">Pyridoxal phosphate</keyword>
<evidence type="ECO:0000313" key="11">
    <source>
        <dbReference type="Proteomes" id="UP000315925"/>
    </source>
</evidence>
<evidence type="ECO:0000256" key="7">
    <source>
        <dbReference type="ARBA" id="ARBA00023014"/>
    </source>
</evidence>
<dbReference type="GO" id="GO:0031071">
    <property type="term" value="F:cysteine desulfurase activity"/>
    <property type="evidence" value="ECO:0007669"/>
    <property type="project" value="UniProtKB-EC"/>
</dbReference>
<keyword evidence="3 10" id="KW-0808">Transferase</keyword>
<evidence type="ECO:0000256" key="3">
    <source>
        <dbReference type="ARBA" id="ARBA00022679"/>
    </source>
</evidence>
<sequence>MERSIDKLIFLDHQSVSPVFKEALELFYHYSLEPFSPTSIHQLGIQSKKTLESSLESFSSFIGCSPNELVFTGGIWEAIILGIEGFWRKNSLKGKHILTSPIEQRPILLLLDKLKREGAQLTFLPVNQEGMIDPKAIEELSTPQTILCCLQWVNPEIGTIQKIKEAAEICEKNSIALFCDGSYAGGWIPIDLKKIPISLLALNPNQFNGPKGIGVLYIRQGIEIEPIIPGLNRELGLWGGTENMASIVAAAKAAEITTNIFKEKIEKIGYFQKMIWERISTSIPLVSLNGPELGPNRSIQNLNISPEFIGGEAQVLSCDMKGVLLSSGPSCVQKNLRISHVFKAVGLEYQKAMSSVRISLGITTTKEEIERFLDIYIGVVTKLREMSIGWKKFLSKKSSE</sequence>